<gene>
    <name evidence="5" type="ORF">A6A04_03945</name>
</gene>
<name>A0A178MMB9_9PROT</name>
<dbReference type="InterPro" id="IPR005475">
    <property type="entry name" value="Transketolase-like_Pyr-bd"/>
</dbReference>
<dbReference type="Pfam" id="PF02779">
    <property type="entry name" value="Transket_pyr"/>
    <property type="match status" value="1"/>
</dbReference>
<dbReference type="Pfam" id="PF02780">
    <property type="entry name" value="Transketolase_C"/>
    <property type="match status" value="1"/>
</dbReference>
<evidence type="ECO:0000256" key="3">
    <source>
        <dbReference type="ARBA" id="ARBA00023052"/>
    </source>
</evidence>
<dbReference type="InterPro" id="IPR033248">
    <property type="entry name" value="Transketolase_C"/>
</dbReference>
<dbReference type="GO" id="GO:0016491">
    <property type="term" value="F:oxidoreductase activity"/>
    <property type="evidence" value="ECO:0007669"/>
    <property type="project" value="UniProtKB-KW"/>
</dbReference>
<dbReference type="EMBL" id="LWQT01000066">
    <property type="protein sequence ID" value="OAN49277.1"/>
    <property type="molecule type" value="Genomic_DNA"/>
</dbReference>
<dbReference type="Gene3D" id="3.40.50.920">
    <property type="match status" value="1"/>
</dbReference>
<evidence type="ECO:0000259" key="4">
    <source>
        <dbReference type="SMART" id="SM00861"/>
    </source>
</evidence>
<evidence type="ECO:0000313" key="5">
    <source>
        <dbReference type="EMBL" id="OAN49277.1"/>
    </source>
</evidence>
<keyword evidence="2" id="KW-0560">Oxidoreductase</keyword>
<evidence type="ECO:0000256" key="2">
    <source>
        <dbReference type="ARBA" id="ARBA00023002"/>
    </source>
</evidence>
<dbReference type="Gene3D" id="3.40.50.970">
    <property type="match status" value="1"/>
</dbReference>
<dbReference type="AlphaFoldDB" id="A0A178MMB9"/>
<dbReference type="OrthoDB" id="9780894at2"/>
<accession>A0A178MMB9</accession>
<dbReference type="SUPFAM" id="SSF52922">
    <property type="entry name" value="TK C-terminal domain-like"/>
    <property type="match status" value="1"/>
</dbReference>
<keyword evidence="3" id="KW-0786">Thiamine pyrophosphate</keyword>
<reference evidence="5 6" key="1">
    <citation type="submission" date="2016-04" db="EMBL/GenBank/DDBJ databases">
        <title>Draft genome sequence of freshwater magnetotactic bacteria Magnetospirillum marisnigri SP-1 and Magnetospirillum moscoviense BB-1.</title>
        <authorList>
            <person name="Koziaeva V."/>
            <person name="Dziuba M.V."/>
            <person name="Ivanov T.M."/>
            <person name="Kuznetsov B."/>
            <person name="Grouzdev D.S."/>
        </authorList>
    </citation>
    <scope>NUCLEOTIDE SEQUENCE [LARGE SCALE GENOMIC DNA]</scope>
    <source>
        <strain evidence="5 6">SP-1</strain>
    </source>
</reference>
<sequence length="360" mass="38881">MPNAERIISVAEALCEATKVAMERDSKIYVIGEGVTDPKAIFETTRGLLDAFGPKRVIEMPVAENGLTGIAIGSAMMGRKPLMVHQRVDFAMLSLEQLFNNAAKAYYASNGKHSVPLVVRMIIGRGWGQGPAHSQSLESLFASIPGLKVVMPTTAYEAKGQLIAALEDGNPIMFLEHRWVHYVTGHVPTGYYTVPLTSRRVRDGNDVTIVATSYMLFEAMMAADFLAEANISAEIIDLAVLRPLDMTPIMDSVRKTGRLVTADTGFRTLGMGAELVAEVACRDMSCLLAPPVRVGLPDHPTPSSRSLAIGYYRTAIDVFDAAVTTCGVAPQTVATIRERLATKRNALPSDVPTPAFKGPF</sequence>
<dbReference type="SUPFAM" id="SSF52518">
    <property type="entry name" value="Thiamin diphosphate-binding fold (THDP-binding)"/>
    <property type="match status" value="1"/>
</dbReference>
<comment type="caution">
    <text evidence="5">The sequence shown here is derived from an EMBL/GenBank/DDBJ whole genome shotgun (WGS) entry which is preliminary data.</text>
</comment>
<dbReference type="Proteomes" id="UP000078428">
    <property type="component" value="Unassembled WGS sequence"/>
</dbReference>
<dbReference type="PANTHER" id="PTHR43257">
    <property type="entry name" value="PYRUVATE DEHYDROGENASE E1 COMPONENT BETA SUBUNIT"/>
    <property type="match status" value="1"/>
</dbReference>
<comment type="cofactor">
    <cofactor evidence="1">
        <name>thiamine diphosphate</name>
        <dbReference type="ChEBI" id="CHEBI:58937"/>
    </cofactor>
</comment>
<dbReference type="SMART" id="SM00861">
    <property type="entry name" value="Transket_pyr"/>
    <property type="match status" value="1"/>
</dbReference>
<dbReference type="PANTHER" id="PTHR43257:SF2">
    <property type="entry name" value="PYRUVATE DEHYDROGENASE E1 COMPONENT SUBUNIT BETA"/>
    <property type="match status" value="1"/>
</dbReference>
<keyword evidence="6" id="KW-1185">Reference proteome</keyword>
<feature type="domain" description="Transketolase-like pyrimidine-binding" evidence="4">
    <location>
        <begin position="8"/>
        <end position="183"/>
    </location>
</feature>
<dbReference type="STRING" id="1285242.A6A04_03945"/>
<protein>
    <recommendedName>
        <fullName evidence="4">Transketolase-like pyrimidine-binding domain-containing protein</fullName>
    </recommendedName>
</protein>
<dbReference type="InterPro" id="IPR009014">
    <property type="entry name" value="Transketo_C/PFOR_II"/>
</dbReference>
<dbReference type="InterPro" id="IPR029061">
    <property type="entry name" value="THDP-binding"/>
</dbReference>
<proteinExistence type="predicted"/>
<evidence type="ECO:0000313" key="6">
    <source>
        <dbReference type="Proteomes" id="UP000078428"/>
    </source>
</evidence>
<organism evidence="5 6">
    <name type="scientific">Paramagnetospirillum marisnigri</name>
    <dbReference type="NCBI Taxonomy" id="1285242"/>
    <lineage>
        <taxon>Bacteria</taxon>
        <taxon>Pseudomonadati</taxon>
        <taxon>Pseudomonadota</taxon>
        <taxon>Alphaproteobacteria</taxon>
        <taxon>Rhodospirillales</taxon>
        <taxon>Magnetospirillaceae</taxon>
        <taxon>Paramagnetospirillum</taxon>
    </lineage>
</organism>
<dbReference type="CDD" id="cd07036">
    <property type="entry name" value="TPP_PYR_E1-PDHc-beta_like"/>
    <property type="match status" value="1"/>
</dbReference>
<dbReference type="RefSeq" id="WP_068493752.1">
    <property type="nucleotide sequence ID" value="NZ_LWQT01000066.1"/>
</dbReference>
<evidence type="ECO:0000256" key="1">
    <source>
        <dbReference type="ARBA" id="ARBA00001964"/>
    </source>
</evidence>